<name>A0A397QVF5_9MOLU</name>
<dbReference type="SUPFAM" id="SSF53474">
    <property type="entry name" value="alpha/beta-Hydrolases"/>
    <property type="match status" value="1"/>
</dbReference>
<evidence type="ECO:0000313" key="3">
    <source>
        <dbReference type="Proteomes" id="UP000266506"/>
    </source>
</evidence>
<proteinExistence type="predicted"/>
<dbReference type="PROSITE" id="PS51257">
    <property type="entry name" value="PROKAR_LIPOPROTEIN"/>
    <property type="match status" value="1"/>
</dbReference>
<dbReference type="InParanoid" id="A0A397QVF5"/>
<accession>A0A397QVF5</accession>
<evidence type="ECO:0008006" key="4">
    <source>
        <dbReference type="Google" id="ProtNLM"/>
    </source>
</evidence>
<evidence type="ECO:0000313" key="2">
    <source>
        <dbReference type="EMBL" id="RIA65038.1"/>
    </source>
</evidence>
<organism evidence="2 3">
    <name type="scientific">Anaeroplasma bactoclasticum</name>
    <dbReference type="NCBI Taxonomy" id="2088"/>
    <lineage>
        <taxon>Bacteria</taxon>
        <taxon>Bacillati</taxon>
        <taxon>Mycoplasmatota</taxon>
        <taxon>Mollicutes</taxon>
        <taxon>Anaeroplasmatales</taxon>
        <taxon>Anaeroplasmataceae</taxon>
        <taxon>Anaeroplasma</taxon>
    </lineage>
</organism>
<reference evidence="2 3" key="1">
    <citation type="submission" date="2018-08" db="EMBL/GenBank/DDBJ databases">
        <title>Genomic Encyclopedia of Archaeal and Bacterial Type Strains, Phase II (KMG-II): from individual species to whole genera.</title>
        <authorList>
            <person name="Goeker M."/>
        </authorList>
    </citation>
    <scope>NUCLEOTIDE SEQUENCE [LARGE SCALE GENOMIC DNA]</scope>
    <source>
        <strain evidence="2 3">ATCC 27112</strain>
    </source>
</reference>
<dbReference type="Gene3D" id="3.40.50.1820">
    <property type="entry name" value="alpha/beta hydrolase"/>
    <property type="match status" value="1"/>
</dbReference>
<feature type="chain" id="PRO_5017238551" description="Lipase (Class 3)" evidence="1">
    <location>
        <begin position="20"/>
        <end position="580"/>
    </location>
</feature>
<dbReference type="OrthoDB" id="3171076at2"/>
<dbReference type="AlphaFoldDB" id="A0A397QVF5"/>
<gene>
    <name evidence="2" type="ORF">EI71_01638</name>
</gene>
<dbReference type="EMBL" id="QXEV01000024">
    <property type="protein sequence ID" value="RIA65038.1"/>
    <property type="molecule type" value="Genomic_DNA"/>
</dbReference>
<sequence>MKKYIKYGIAALTLGVACAGVFTIANKVSASSEAVEPKITATMNYDESKDFYGTKVIKGKYSNGASYDMYYSDGFFKTNPDDYQPHMATLACQLAHASNTYENNGDYSYGDKQIREALGTIGFDSIYTSDTYRKKPTADSIACVIAKKDIKDVQNPKYKYAVDITVRSAGYEAEWANNVKLGKEGEAEGFGGSAQKIVSNYLPDFLKANPKVEEALDKGEVAFFVNGFSRGGATANIAAKKLVDEYQSKGNGIYAYCIEAPQGGVASLEKPNMDYGCIHNVVNPNDLVCYVGPTKMGFKRYGVDHFVCGTPTDSKNLQKGTIFEALTDNKYDTSAYEKNKALVKEEEKKLLNKDDVSNCEPYDVTYKQLDLRNFKIKDSGKRMTYCFIQSFINNLMYQKGKMHVDRNLYTDKLQQAASNLMEFLYKDPNFKSITLDSPEAIIGALPSLLLKFAGNVKVYSKSSNIFKVAWEFLTNSDDLTYDLEFTDSIRKTLATGIVNVLMAQKSVTKLLDEKYPTKADGARKDIYNILYEGLSGSNSLDNYITAFYNIKGIFNNHSTIQTLAWLRLEDSWYCPQVNAQ</sequence>
<dbReference type="Proteomes" id="UP000266506">
    <property type="component" value="Unassembled WGS sequence"/>
</dbReference>
<feature type="signal peptide" evidence="1">
    <location>
        <begin position="1"/>
        <end position="19"/>
    </location>
</feature>
<comment type="caution">
    <text evidence="2">The sequence shown here is derived from an EMBL/GenBank/DDBJ whole genome shotgun (WGS) entry which is preliminary data.</text>
</comment>
<keyword evidence="3" id="KW-1185">Reference proteome</keyword>
<dbReference type="RefSeq" id="WP_119016731.1">
    <property type="nucleotide sequence ID" value="NZ_QXEV01000024.1"/>
</dbReference>
<dbReference type="InterPro" id="IPR029058">
    <property type="entry name" value="AB_hydrolase_fold"/>
</dbReference>
<protein>
    <recommendedName>
        <fullName evidence="4">Lipase (Class 3)</fullName>
    </recommendedName>
</protein>
<keyword evidence="1" id="KW-0732">Signal</keyword>
<evidence type="ECO:0000256" key="1">
    <source>
        <dbReference type="SAM" id="SignalP"/>
    </source>
</evidence>